<evidence type="ECO:0000313" key="12">
    <source>
        <dbReference type="Proteomes" id="UP000245768"/>
    </source>
</evidence>
<dbReference type="InterPro" id="IPR045024">
    <property type="entry name" value="NDH-2"/>
</dbReference>
<keyword evidence="12" id="KW-1185">Reference proteome</keyword>
<evidence type="ECO:0000256" key="9">
    <source>
        <dbReference type="SAM" id="MobiDB-lite"/>
    </source>
</evidence>
<dbReference type="CDD" id="cd00051">
    <property type="entry name" value="EFh"/>
    <property type="match status" value="1"/>
</dbReference>
<dbReference type="GO" id="GO:0005743">
    <property type="term" value="C:mitochondrial inner membrane"/>
    <property type="evidence" value="ECO:0007669"/>
    <property type="project" value="UniProtKB-SubCell"/>
</dbReference>
<dbReference type="RefSeq" id="XP_025376194.1">
    <property type="nucleotide sequence ID" value="XM_025523127.1"/>
</dbReference>
<dbReference type="InterPro" id="IPR023753">
    <property type="entry name" value="FAD/NAD-binding_dom"/>
</dbReference>
<keyword evidence="7" id="KW-0560">Oxidoreductase</keyword>
<dbReference type="AlphaFoldDB" id="A0A316YIU2"/>
<feature type="domain" description="EF-hand" evidence="10">
    <location>
        <begin position="458"/>
        <end position="493"/>
    </location>
</feature>
<dbReference type="InterPro" id="IPR011992">
    <property type="entry name" value="EF-hand-dom_pair"/>
</dbReference>
<sequence>MLRQSLFSTGPSAPFATPNPAPAAAPRKSFLQRHPVLKWTTYCTGSIIFGLSATVAIILGHDALTYHDAHVENVPASPLALHPQPGGPKNLPIVSDFIEGRDKDDKQQRKERLVVVGGGWGAVALLSSLDPEKYDVTLVAPNNFYLFTPLLPSATVGTVEPRSLVEPLRKILAKVKGHYVQGRAVDIVMGNTFPEAAGGQQRLLEVEVIDGHEPDAVSAKEGSCTHMGKRVYVPYDRIVVAVGSITNDHGVPGLENCFHLKTISDARRIRSHILDNLEIASLPTTTPEEREQLLSFVVCGGGPTGVETAAEIYDMLNEDVLDYYPKLLRASAHIHLIQSREHILNTYSEAISDYAERKFARDAVNVIVNARVKRVESDKVVYSIKDPATGKVVEKEVPSGFTLWSTGIAMSPFTKRVTQLLPNQSHLKALQIDSHLRVVGAPLGSMYALGDASTIDTRLIDHIYDFVDQSDTDHDGQLNYDEFQVMAASIGRKYPLASKHFTKLKELFERYDRDKNGTLGLNEIAEMLLETQQKMTSLPATAQVASQQGKYLAKKLNNLAKRRDEGKEMNPHDDSDVYDLDDHVSKPFEYHNLGALAYIGNAAAFDLPIPGPVHTFVGGLVSMYAWRSFYLSEQVSLRTRLLLMSDWIRRGIYGRDVSRI</sequence>
<evidence type="ECO:0000256" key="3">
    <source>
        <dbReference type="ARBA" id="ARBA00022630"/>
    </source>
</evidence>
<evidence type="ECO:0000256" key="1">
    <source>
        <dbReference type="ARBA" id="ARBA00004137"/>
    </source>
</evidence>
<dbReference type="SUPFAM" id="SSF51905">
    <property type="entry name" value="FAD/NAD(P)-binding domain"/>
    <property type="match status" value="2"/>
</dbReference>
<evidence type="ECO:0000256" key="8">
    <source>
        <dbReference type="ARBA" id="ARBA00023027"/>
    </source>
</evidence>
<dbReference type="GeneID" id="37045043"/>
<dbReference type="EMBL" id="KZ819637">
    <property type="protein sequence ID" value="PWN88996.1"/>
    <property type="molecule type" value="Genomic_DNA"/>
</dbReference>
<reference evidence="11 12" key="1">
    <citation type="journal article" date="2018" name="Mol. Biol. Evol.">
        <title>Broad Genomic Sampling Reveals a Smut Pathogenic Ancestry of the Fungal Clade Ustilaginomycotina.</title>
        <authorList>
            <person name="Kijpornyongpan T."/>
            <person name="Mondo S.J."/>
            <person name="Barry K."/>
            <person name="Sandor L."/>
            <person name="Lee J."/>
            <person name="Lipzen A."/>
            <person name="Pangilinan J."/>
            <person name="LaButti K."/>
            <person name="Hainaut M."/>
            <person name="Henrissat B."/>
            <person name="Grigoriev I.V."/>
            <person name="Spatafora J.W."/>
            <person name="Aime M.C."/>
        </authorList>
    </citation>
    <scope>NUCLEOTIDE SEQUENCE [LARGE SCALE GENOMIC DNA]</scope>
    <source>
        <strain evidence="11 12">MCA 4198</strain>
    </source>
</reference>
<dbReference type="PROSITE" id="PS50222">
    <property type="entry name" value="EF_HAND_2"/>
    <property type="match status" value="2"/>
</dbReference>
<dbReference type="InterPro" id="IPR018247">
    <property type="entry name" value="EF_Hand_1_Ca_BS"/>
</dbReference>
<evidence type="ECO:0000313" key="11">
    <source>
        <dbReference type="EMBL" id="PWN88996.1"/>
    </source>
</evidence>
<dbReference type="InterPro" id="IPR054585">
    <property type="entry name" value="NDH2-like_C"/>
</dbReference>
<dbReference type="PANTHER" id="PTHR43706:SF50">
    <property type="entry name" value="NADH DEHYDROGENASE (UBIQUINONE)-RELATED"/>
    <property type="match status" value="1"/>
</dbReference>
<evidence type="ECO:0000259" key="10">
    <source>
        <dbReference type="PROSITE" id="PS50222"/>
    </source>
</evidence>
<protein>
    <submittedName>
        <fullName evidence="11">Nucleotide-binding domain-containing protein</fullName>
    </submittedName>
</protein>
<feature type="domain" description="EF-hand" evidence="10">
    <location>
        <begin position="499"/>
        <end position="534"/>
    </location>
</feature>
<gene>
    <name evidence="11" type="ORF">FA10DRAFT_272330</name>
</gene>
<name>A0A316YIU2_9BASI</name>
<accession>A0A316YIU2</accession>
<keyword evidence="4" id="KW-0274">FAD</keyword>
<dbReference type="PANTHER" id="PTHR43706">
    <property type="entry name" value="NADH DEHYDROGENASE"/>
    <property type="match status" value="1"/>
</dbReference>
<evidence type="ECO:0000256" key="4">
    <source>
        <dbReference type="ARBA" id="ARBA00022827"/>
    </source>
</evidence>
<dbReference type="OrthoDB" id="5376590at2759"/>
<dbReference type="GO" id="GO:0005509">
    <property type="term" value="F:calcium ion binding"/>
    <property type="evidence" value="ECO:0007669"/>
    <property type="project" value="InterPro"/>
</dbReference>
<dbReference type="SMART" id="SM00054">
    <property type="entry name" value="EFh"/>
    <property type="match status" value="2"/>
</dbReference>
<dbReference type="STRING" id="215250.A0A316YIU2"/>
<comment type="similarity">
    <text evidence="2">Belongs to the NADH dehydrogenase family.</text>
</comment>
<dbReference type="Gene3D" id="3.50.50.100">
    <property type="match status" value="2"/>
</dbReference>
<keyword evidence="6" id="KW-0809">Transit peptide</keyword>
<dbReference type="Pfam" id="PF22366">
    <property type="entry name" value="NDH2_C"/>
    <property type="match status" value="1"/>
</dbReference>
<keyword evidence="5" id="KW-0106">Calcium</keyword>
<keyword evidence="8" id="KW-0520">NAD</keyword>
<organism evidence="11 12">
    <name type="scientific">Acaromyces ingoldii</name>
    <dbReference type="NCBI Taxonomy" id="215250"/>
    <lineage>
        <taxon>Eukaryota</taxon>
        <taxon>Fungi</taxon>
        <taxon>Dikarya</taxon>
        <taxon>Basidiomycota</taxon>
        <taxon>Ustilaginomycotina</taxon>
        <taxon>Exobasidiomycetes</taxon>
        <taxon>Exobasidiales</taxon>
        <taxon>Cryptobasidiaceae</taxon>
        <taxon>Acaromyces</taxon>
    </lineage>
</organism>
<dbReference type="GO" id="GO:0003954">
    <property type="term" value="F:NADH dehydrogenase activity"/>
    <property type="evidence" value="ECO:0007669"/>
    <property type="project" value="InterPro"/>
</dbReference>
<proteinExistence type="inferred from homology"/>
<dbReference type="SUPFAM" id="SSF47473">
    <property type="entry name" value="EF-hand"/>
    <property type="match status" value="1"/>
</dbReference>
<evidence type="ECO:0000256" key="5">
    <source>
        <dbReference type="ARBA" id="ARBA00022837"/>
    </source>
</evidence>
<evidence type="ECO:0000256" key="6">
    <source>
        <dbReference type="ARBA" id="ARBA00022946"/>
    </source>
</evidence>
<evidence type="ECO:0000256" key="2">
    <source>
        <dbReference type="ARBA" id="ARBA00005272"/>
    </source>
</evidence>
<feature type="compositionally biased region" description="Polar residues" evidence="9">
    <location>
        <begin position="1"/>
        <end position="10"/>
    </location>
</feature>
<dbReference type="InParanoid" id="A0A316YIU2"/>
<feature type="region of interest" description="Disordered" evidence="9">
    <location>
        <begin position="1"/>
        <end position="27"/>
    </location>
</feature>
<dbReference type="InterPro" id="IPR002048">
    <property type="entry name" value="EF_hand_dom"/>
</dbReference>
<dbReference type="Proteomes" id="UP000245768">
    <property type="component" value="Unassembled WGS sequence"/>
</dbReference>
<keyword evidence="3" id="KW-0285">Flavoprotein</keyword>
<dbReference type="PROSITE" id="PS00018">
    <property type="entry name" value="EF_HAND_1"/>
    <property type="match status" value="2"/>
</dbReference>
<dbReference type="InterPro" id="IPR036188">
    <property type="entry name" value="FAD/NAD-bd_sf"/>
</dbReference>
<dbReference type="Pfam" id="PF07992">
    <property type="entry name" value="Pyr_redox_2"/>
    <property type="match status" value="1"/>
</dbReference>
<comment type="subcellular location">
    <subcellularLocation>
        <location evidence="1">Mitochondrion inner membrane</location>
        <topology evidence="1">Peripheral membrane protein</topology>
        <orientation evidence="1">Intermembrane side</orientation>
    </subcellularLocation>
</comment>
<evidence type="ECO:0000256" key="7">
    <source>
        <dbReference type="ARBA" id="ARBA00023002"/>
    </source>
</evidence>